<evidence type="ECO:0000256" key="2">
    <source>
        <dbReference type="SAM" id="Phobius"/>
    </source>
</evidence>
<dbReference type="AlphaFoldDB" id="A0AAE3HD22"/>
<comment type="caution">
    <text evidence="3">The sequence shown here is derived from an EMBL/GenBank/DDBJ whole genome shotgun (WGS) entry which is preliminary data.</text>
</comment>
<protein>
    <submittedName>
        <fullName evidence="3">Uncharacterized protein</fullName>
    </submittedName>
</protein>
<feature type="region of interest" description="Disordered" evidence="1">
    <location>
        <begin position="1"/>
        <end position="22"/>
    </location>
</feature>
<dbReference type="Proteomes" id="UP001206983">
    <property type="component" value="Unassembled WGS sequence"/>
</dbReference>
<feature type="compositionally biased region" description="Basic and acidic residues" evidence="1">
    <location>
        <begin position="1"/>
        <end position="10"/>
    </location>
</feature>
<keyword evidence="2" id="KW-0812">Transmembrane</keyword>
<keyword evidence="2" id="KW-1133">Transmembrane helix</keyword>
<feature type="transmembrane region" description="Helical" evidence="2">
    <location>
        <begin position="51"/>
        <end position="72"/>
    </location>
</feature>
<accession>A0AAE3HD22</accession>
<keyword evidence="2" id="KW-0472">Membrane</keyword>
<evidence type="ECO:0000313" key="4">
    <source>
        <dbReference type="Proteomes" id="UP001206983"/>
    </source>
</evidence>
<name>A0AAE3HD22_9EURY</name>
<dbReference type="RefSeq" id="WP_256623199.1">
    <property type="nucleotide sequence ID" value="NZ_JTEO01000005.1"/>
</dbReference>
<dbReference type="EMBL" id="JTEO01000005">
    <property type="protein sequence ID" value="MCQ6963343.1"/>
    <property type="molecule type" value="Genomic_DNA"/>
</dbReference>
<gene>
    <name evidence="3" type="ORF">PV02_09525</name>
</gene>
<evidence type="ECO:0000256" key="1">
    <source>
        <dbReference type="SAM" id="MobiDB-lite"/>
    </source>
</evidence>
<sequence>MGLERQHDLNNNEDENTCYPKKAPPGYLDDLINKIRPKDPSSQLEMAHRKVFSILAIVLLASMMFILMGYTLPSADLSENIVNSSYTAVPLKASGEHVALINNESADDPTWNELISFLKADDTDRVIYDENSSVSPDFAERLHNNAEKAGIRAAFVVVDFYDNDEVYALNAFKTTDKGLTYVDCTGSDVKLQELDSFDKIAYVEKGKKYGIISIYYTNSPEYEFYKSRKNHFLRRGFYEEKGYVDNINVCWEST</sequence>
<keyword evidence="4" id="KW-1185">Reference proteome</keyword>
<reference evidence="3 4" key="1">
    <citation type="journal article" date="2011" name="Appl. Environ. Microbiol.">
        <title>Methanogenic archaea isolated from Taiwan's Chelungpu fault.</title>
        <authorList>
            <person name="Wu S.Y."/>
            <person name="Lai M.C."/>
        </authorList>
    </citation>
    <scope>NUCLEOTIDE SEQUENCE [LARGE SCALE GENOMIC DNA]</scope>
    <source>
        <strain evidence="3 4">St545Mb</strain>
    </source>
</reference>
<organism evidence="3 4">
    <name type="scientific">Methanolobus chelungpuianus</name>
    <dbReference type="NCBI Taxonomy" id="502115"/>
    <lineage>
        <taxon>Archaea</taxon>
        <taxon>Methanobacteriati</taxon>
        <taxon>Methanobacteriota</taxon>
        <taxon>Stenosarchaea group</taxon>
        <taxon>Methanomicrobia</taxon>
        <taxon>Methanosarcinales</taxon>
        <taxon>Methanosarcinaceae</taxon>
        <taxon>Methanolobus</taxon>
    </lineage>
</organism>
<evidence type="ECO:0000313" key="3">
    <source>
        <dbReference type="EMBL" id="MCQ6963343.1"/>
    </source>
</evidence>
<proteinExistence type="predicted"/>